<dbReference type="KEGG" id="lut:Lupro_02375"/>
<feature type="binding site" evidence="13 16">
    <location>
        <begin position="301"/>
        <end position="303"/>
    </location>
    <ligand>
        <name>NAD(+)</name>
        <dbReference type="ChEBI" id="CHEBI:57540"/>
    </ligand>
</feature>
<dbReference type="SMART" id="SM01240">
    <property type="entry name" value="IMPDH"/>
    <property type="match status" value="1"/>
</dbReference>
<feature type="domain" description="CBS" evidence="21">
    <location>
        <begin position="97"/>
        <end position="153"/>
    </location>
</feature>
<evidence type="ECO:0000256" key="17">
    <source>
        <dbReference type="PIRSR" id="PIRSR000130-4"/>
    </source>
</evidence>
<keyword evidence="23" id="KW-1185">Reference proteome</keyword>
<feature type="binding site" evidence="13 15">
    <location>
        <begin position="341"/>
        <end position="343"/>
    </location>
    <ligand>
        <name>IMP</name>
        <dbReference type="ChEBI" id="CHEBI:58053"/>
    </ligand>
</feature>
<dbReference type="SUPFAM" id="SSF54631">
    <property type="entry name" value="CBS-domain pair"/>
    <property type="match status" value="1"/>
</dbReference>
<dbReference type="InterPro" id="IPR046342">
    <property type="entry name" value="CBS_dom_sf"/>
</dbReference>
<evidence type="ECO:0000256" key="20">
    <source>
        <dbReference type="RuleBase" id="RU003928"/>
    </source>
</evidence>
<evidence type="ECO:0000256" key="7">
    <source>
        <dbReference type="ARBA" id="ARBA00022755"/>
    </source>
</evidence>
<keyword evidence="9 13" id="KW-0560">Oxidoreductase</keyword>
<accession>A0A120IE02</accession>
<dbReference type="PROSITE" id="PS51371">
    <property type="entry name" value="CBS"/>
    <property type="match status" value="2"/>
</dbReference>
<dbReference type="PROSITE" id="PS00487">
    <property type="entry name" value="IMP_DH_GMP_RED"/>
    <property type="match status" value="1"/>
</dbReference>
<comment type="subunit">
    <text evidence="3 13">Homotetramer.</text>
</comment>
<feature type="binding site" description="in other chain" evidence="13 17">
    <location>
        <position position="303"/>
    </location>
    <ligand>
        <name>K(+)</name>
        <dbReference type="ChEBI" id="CHEBI:29103"/>
        <note>ligand shared between two tetrameric partners</note>
    </ligand>
</feature>
<dbReference type="InterPro" id="IPR013785">
    <property type="entry name" value="Aldolase_TIM"/>
</dbReference>
<evidence type="ECO:0000256" key="3">
    <source>
        <dbReference type="ARBA" id="ARBA00011881"/>
    </source>
</evidence>
<comment type="pathway">
    <text evidence="13 20">Purine metabolism; XMP biosynthesis via de novo pathway; XMP from IMP: step 1/1.</text>
</comment>
<evidence type="ECO:0000256" key="19">
    <source>
        <dbReference type="RuleBase" id="RU003927"/>
    </source>
</evidence>
<dbReference type="Pfam" id="PF00571">
    <property type="entry name" value="CBS"/>
    <property type="match status" value="2"/>
</dbReference>
<comment type="caution">
    <text evidence="13">Lacks conserved residue(s) required for the propagation of feature annotation.</text>
</comment>
<dbReference type="OrthoDB" id="9805398at2"/>
<comment type="catalytic activity">
    <reaction evidence="12 13 20">
        <text>IMP + NAD(+) + H2O = XMP + NADH + H(+)</text>
        <dbReference type="Rhea" id="RHEA:11708"/>
        <dbReference type="ChEBI" id="CHEBI:15377"/>
        <dbReference type="ChEBI" id="CHEBI:15378"/>
        <dbReference type="ChEBI" id="CHEBI:57464"/>
        <dbReference type="ChEBI" id="CHEBI:57540"/>
        <dbReference type="ChEBI" id="CHEBI:57945"/>
        <dbReference type="ChEBI" id="CHEBI:58053"/>
        <dbReference type="EC" id="1.1.1.205"/>
    </reaction>
</comment>
<feature type="binding site" description="in other chain" evidence="13 17">
    <location>
        <position position="308"/>
    </location>
    <ligand>
        <name>K(+)</name>
        <dbReference type="ChEBI" id="CHEBI:29103"/>
        <note>ligand shared between two tetrameric partners</note>
    </ligand>
</feature>
<evidence type="ECO:0000256" key="2">
    <source>
        <dbReference type="ARBA" id="ARBA00005502"/>
    </source>
</evidence>
<keyword evidence="10 13" id="KW-0520">NAD</keyword>
<feature type="binding site" evidence="13 15">
    <location>
        <position position="419"/>
    </location>
    <ligand>
        <name>IMP</name>
        <dbReference type="ChEBI" id="CHEBI:58053"/>
    </ligand>
</feature>
<keyword evidence="6 13" id="KW-0332">GMP biosynthesis</keyword>
<dbReference type="UniPathway" id="UPA00601">
    <property type="reaction ID" value="UER00295"/>
</dbReference>
<dbReference type="InterPro" id="IPR015875">
    <property type="entry name" value="IMP_DH/GMP_Rdtase_CS"/>
</dbReference>
<dbReference type="SMART" id="SM00116">
    <property type="entry name" value="CBS"/>
    <property type="match status" value="2"/>
</dbReference>
<dbReference type="EMBL" id="CP013355">
    <property type="protein sequence ID" value="AMC10164.1"/>
    <property type="molecule type" value="Genomic_DNA"/>
</dbReference>
<dbReference type="InterPro" id="IPR000644">
    <property type="entry name" value="CBS_dom"/>
</dbReference>
<reference evidence="23" key="1">
    <citation type="submission" date="2015-12" db="EMBL/GenBank/DDBJ databases">
        <title>Complete genome sequence of Lutibacter profundus strain LP1.</title>
        <authorList>
            <person name="Wissuwa J."/>
            <person name="Le Moine Bauer S."/>
            <person name="Stokke R."/>
            <person name="Dahle H."/>
            <person name="Steen I.H."/>
        </authorList>
    </citation>
    <scope>NUCLEOTIDE SEQUENCE [LARGE SCALE GENOMIC DNA]</scope>
    <source>
        <strain evidence="23">LP1</strain>
    </source>
</reference>
<sequence length="489" mass="52482">MISHTSKFVGEGLTYDDVLLIPAFSEVLPREVNIQAKFTKNITLNVPVVSAAMDTVTESEMAIAMARVGGIGVLHKNMSIKKQAKEVKKVKRSESGMILEPVTITKNETVLKAKSLMREYGIGGIPVINSEGTLIGIITNRDLRFENDNKRKISEVMTSKNLVTVPEGTSLKQAELVLQENKIEKLPVVNENYKLVGLITYRDIIKVIENPDANKDKYGRLCVAAAIGVTGDAFERAEALIKVGVDALVIDTAHGHTKSVVTILKEIKATYPTTDIVVGNIATAEAAKYLVEAGADAVKVGIGPGSICTTRVVAGVGYPQLSAIIEVAEAIRGTGVPVIADGGVRYTGDIPKAIAAGADSVMLGSLLAGTKESPGETIIFEGRKFKSYRGMGSVEAMEKGSKDRYFQDVEADIKKLVPEGIVGRVPYKGELHETMHQFIGGLRAGMGYCGAKNIAAQKQAKFVKITSAGMRESHPHDVTITKEAPNYSR</sequence>
<comment type="cofactor">
    <cofactor evidence="1 13">
        <name>K(+)</name>
        <dbReference type="ChEBI" id="CHEBI:29103"/>
    </cofactor>
</comment>
<dbReference type="AlphaFoldDB" id="A0A120IE02"/>
<feature type="binding site" evidence="13 15">
    <location>
        <begin position="388"/>
        <end position="392"/>
    </location>
    <ligand>
        <name>IMP</name>
        <dbReference type="ChEBI" id="CHEBI:58053"/>
    </ligand>
</feature>
<dbReference type="CDD" id="cd04601">
    <property type="entry name" value="CBS_pair_IMPDH"/>
    <property type="match status" value="1"/>
</dbReference>
<feature type="binding site" description="in other chain" evidence="13 17">
    <location>
        <position position="305"/>
    </location>
    <ligand>
        <name>K(+)</name>
        <dbReference type="ChEBI" id="CHEBI:29103"/>
        <note>ligand shared between two tetrameric partners</note>
    </ligand>
</feature>
<feature type="active site" description="Thioimidate intermediate" evidence="13 14">
    <location>
        <position position="308"/>
    </location>
</feature>
<reference evidence="22 23" key="2">
    <citation type="journal article" date="2016" name="Int. J. Syst. Evol. Microbiol.">
        <title>Lutibacter profundi sp. nov., isolated from a deep-sea hydrothermal system on the Arctic Mid-Ocean Ridge and emended description of the genus Lutibacter.</title>
        <authorList>
            <person name="Le Moine Bauer S."/>
            <person name="Roalkvam I."/>
            <person name="Steen I.H."/>
            <person name="Dahle H."/>
        </authorList>
    </citation>
    <scope>NUCLEOTIDE SEQUENCE [LARGE SCALE GENOMIC DNA]</scope>
    <source>
        <strain evidence="22 23">LP1</strain>
    </source>
</reference>
<comment type="similarity">
    <text evidence="2 13 19">Belongs to the IMPDH/GMPR family.</text>
</comment>
<dbReference type="PIRSF" id="PIRSF000130">
    <property type="entry name" value="IMPDH"/>
    <property type="match status" value="1"/>
</dbReference>
<evidence type="ECO:0000256" key="16">
    <source>
        <dbReference type="PIRSR" id="PIRSR000130-3"/>
    </source>
</evidence>
<feature type="binding site" evidence="13">
    <location>
        <position position="251"/>
    </location>
    <ligand>
        <name>NAD(+)</name>
        <dbReference type="ChEBI" id="CHEBI:57540"/>
    </ligand>
</feature>
<evidence type="ECO:0000256" key="5">
    <source>
        <dbReference type="ARBA" id="ARBA00022737"/>
    </source>
</evidence>
<organism evidence="22 23">
    <name type="scientific">Lutibacter profundi</name>
    <dbReference type="NCBI Taxonomy" id="1622118"/>
    <lineage>
        <taxon>Bacteria</taxon>
        <taxon>Pseudomonadati</taxon>
        <taxon>Bacteroidota</taxon>
        <taxon>Flavobacteriia</taxon>
        <taxon>Flavobacteriales</taxon>
        <taxon>Flavobacteriaceae</taxon>
        <taxon>Lutibacter</taxon>
    </lineage>
</organism>
<dbReference type="Pfam" id="PF00478">
    <property type="entry name" value="IMPDH"/>
    <property type="match status" value="1"/>
</dbReference>
<keyword evidence="5" id="KW-0677">Repeat</keyword>
<evidence type="ECO:0000256" key="1">
    <source>
        <dbReference type="ARBA" id="ARBA00001958"/>
    </source>
</evidence>
<feature type="binding site" evidence="13 15">
    <location>
        <position position="306"/>
    </location>
    <ligand>
        <name>IMP</name>
        <dbReference type="ChEBI" id="CHEBI:58053"/>
    </ligand>
</feature>
<evidence type="ECO:0000256" key="15">
    <source>
        <dbReference type="PIRSR" id="PIRSR000130-2"/>
    </source>
</evidence>
<name>A0A120IE02_9FLAO</name>
<feature type="binding site" evidence="13">
    <location>
        <position position="473"/>
    </location>
    <ligand>
        <name>K(+)</name>
        <dbReference type="ChEBI" id="CHEBI:29103"/>
        <note>ligand shared between two tetrameric partners</note>
    </ligand>
</feature>
<feature type="binding site" evidence="13 15">
    <location>
        <begin position="364"/>
        <end position="365"/>
    </location>
    <ligand>
        <name>IMP</name>
        <dbReference type="ChEBI" id="CHEBI:58053"/>
    </ligand>
</feature>
<dbReference type="PANTHER" id="PTHR11911:SF111">
    <property type="entry name" value="INOSINE-5'-MONOPHOSPHATE DEHYDROGENASE"/>
    <property type="match status" value="1"/>
</dbReference>
<gene>
    <name evidence="13" type="primary">guaB</name>
    <name evidence="22" type="ORF">Lupro_02375</name>
</gene>
<evidence type="ECO:0000259" key="21">
    <source>
        <dbReference type="PROSITE" id="PS51371"/>
    </source>
</evidence>
<dbReference type="GO" id="GO:0006177">
    <property type="term" value="P:GMP biosynthetic process"/>
    <property type="evidence" value="ECO:0007669"/>
    <property type="project" value="UniProtKB-UniRule"/>
</dbReference>
<evidence type="ECO:0000256" key="4">
    <source>
        <dbReference type="ARBA" id="ARBA00022723"/>
    </source>
</evidence>
<keyword evidence="4 13" id="KW-0479">Metal-binding</keyword>
<keyword evidence="11 18" id="KW-0129">CBS domain</keyword>
<dbReference type="HAMAP" id="MF_01964">
    <property type="entry name" value="IMPDH"/>
    <property type="match status" value="1"/>
</dbReference>
<evidence type="ECO:0000256" key="9">
    <source>
        <dbReference type="ARBA" id="ARBA00023002"/>
    </source>
</evidence>
<keyword evidence="7 13" id="KW-0658">Purine biosynthesis</keyword>
<evidence type="ECO:0000313" key="23">
    <source>
        <dbReference type="Proteomes" id="UP000059672"/>
    </source>
</evidence>
<evidence type="ECO:0000256" key="18">
    <source>
        <dbReference type="PROSITE-ProRule" id="PRU00703"/>
    </source>
</evidence>
<dbReference type="PATRIC" id="fig|1622118.3.peg.489"/>
<evidence type="ECO:0000256" key="14">
    <source>
        <dbReference type="PIRSR" id="PIRSR000130-1"/>
    </source>
</evidence>
<feature type="domain" description="CBS" evidence="21">
    <location>
        <begin position="157"/>
        <end position="217"/>
    </location>
</feature>
<dbReference type="InterPro" id="IPR005990">
    <property type="entry name" value="IMP_DH"/>
</dbReference>
<evidence type="ECO:0000256" key="13">
    <source>
        <dbReference type="HAMAP-Rule" id="MF_01964"/>
    </source>
</evidence>
<evidence type="ECO:0000256" key="11">
    <source>
        <dbReference type="ARBA" id="ARBA00023122"/>
    </source>
</evidence>
<comment type="function">
    <text evidence="13">Catalyzes the conversion of inosine 5'-phosphate (IMP) to xanthosine 5'-phosphate (XMP), the first committed and rate-limiting step in the de novo synthesis of guanine nucleotides, and therefore plays an important role in the regulation of cell growth.</text>
</comment>
<proteinExistence type="inferred from homology"/>
<dbReference type="STRING" id="1622118.Lupro_02375"/>
<feature type="binding site" evidence="13">
    <location>
        <position position="474"/>
    </location>
    <ligand>
        <name>K(+)</name>
        <dbReference type="ChEBI" id="CHEBI:29103"/>
        <note>ligand shared between two tetrameric partners</note>
    </ligand>
</feature>
<dbReference type="FunFam" id="3.20.20.70:FF:000003">
    <property type="entry name" value="GMP reductase"/>
    <property type="match status" value="1"/>
</dbReference>
<evidence type="ECO:0000256" key="12">
    <source>
        <dbReference type="ARBA" id="ARBA00048028"/>
    </source>
</evidence>
<dbReference type="PANTHER" id="PTHR11911">
    <property type="entry name" value="INOSINE-5-MONOPHOSPHATE DEHYDROGENASE RELATED"/>
    <property type="match status" value="1"/>
</dbReference>
<dbReference type="GO" id="GO:0006183">
    <property type="term" value="P:GTP biosynthetic process"/>
    <property type="evidence" value="ECO:0007669"/>
    <property type="project" value="TreeGrafter"/>
</dbReference>
<dbReference type="GO" id="GO:0000166">
    <property type="term" value="F:nucleotide binding"/>
    <property type="evidence" value="ECO:0007669"/>
    <property type="project" value="UniProtKB-UniRule"/>
</dbReference>
<evidence type="ECO:0000313" key="22">
    <source>
        <dbReference type="EMBL" id="AMC10164.1"/>
    </source>
</evidence>
<keyword evidence="8 13" id="KW-0630">Potassium</keyword>
<dbReference type="EC" id="1.1.1.205" evidence="13 20"/>
<dbReference type="SUPFAM" id="SSF51412">
    <property type="entry name" value="Inosine monophosphate dehydrogenase (IMPDH)"/>
    <property type="match status" value="1"/>
</dbReference>
<dbReference type="CDD" id="cd00381">
    <property type="entry name" value="IMPDH"/>
    <property type="match status" value="1"/>
</dbReference>
<feature type="active site" description="Proton acceptor" evidence="13 14">
    <location>
        <position position="404"/>
    </location>
</feature>
<evidence type="ECO:0000256" key="10">
    <source>
        <dbReference type="ARBA" id="ARBA00023027"/>
    </source>
</evidence>
<dbReference type="GO" id="GO:0046872">
    <property type="term" value="F:metal ion binding"/>
    <property type="evidence" value="ECO:0007669"/>
    <property type="project" value="UniProtKB-UniRule"/>
</dbReference>
<evidence type="ECO:0000256" key="6">
    <source>
        <dbReference type="ARBA" id="ARBA00022749"/>
    </source>
</evidence>
<dbReference type="InterPro" id="IPR001093">
    <property type="entry name" value="IMP_DH_GMPRt"/>
</dbReference>
<dbReference type="RefSeq" id="WP_068205937.1">
    <property type="nucleotide sequence ID" value="NZ_CP013355.1"/>
</dbReference>
<comment type="activity regulation">
    <text evidence="13">Mycophenolic acid (MPA) is a non-competitive inhibitor that prevents formation of the closed enzyme conformation by binding to the same site as the amobile flap. In contrast, mizoribine monophosphate (MZP) is a competitive inhibitor that induces the closed conformation. MPA is a potent inhibitor of mammalian IMPDHs but a poor inhibitor of the bacterial enzymes. MZP is a more potent inhibitor of bacterial IMPDH.</text>
</comment>
<feature type="binding site" evidence="13">
    <location>
        <position position="472"/>
    </location>
    <ligand>
        <name>K(+)</name>
        <dbReference type="ChEBI" id="CHEBI:29103"/>
        <note>ligand shared between two tetrameric partners</note>
    </ligand>
</feature>
<dbReference type="Gene3D" id="3.20.20.70">
    <property type="entry name" value="Aldolase class I"/>
    <property type="match status" value="1"/>
</dbReference>
<dbReference type="GO" id="GO:0003938">
    <property type="term" value="F:IMP dehydrogenase activity"/>
    <property type="evidence" value="ECO:0007669"/>
    <property type="project" value="UniProtKB-UniRule"/>
</dbReference>
<dbReference type="Proteomes" id="UP000059672">
    <property type="component" value="Chromosome"/>
</dbReference>
<feature type="binding site" evidence="16">
    <location>
        <begin position="251"/>
        <end position="253"/>
    </location>
    <ligand>
        <name>NAD(+)</name>
        <dbReference type="ChEBI" id="CHEBI:57540"/>
    </ligand>
</feature>
<dbReference type="NCBIfam" id="TIGR01302">
    <property type="entry name" value="IMP_dehydrog"/>
    <property type="match status" value="1"/>
</dbReference>
<evidence type="ECO:0000256" key="8">
    <source>
        <dbReference type="ARBA" id="ARBA00022958"/>
    </source>
</evidence>
<protein>
    <recommendedName>
        <fullName evidence="13 20">Inosine-5'-monophosphate dehydrogenase</fullName>
        <shortName evidence="13">IMP dehydrogenase</shortName>
        <shortName evidence="13">IMPD</shortName>
        <shortName evidence="13">IMPDH</shortName>
        <ecNumber evidence="13 20">1.1.1.205</ecNumber>
    </recommendedName>
</protein>